<organism evidence="6 7">
    <name type="scientific">Candidatus Anaerobiospirillum merdipullorum</name>
    <dbReference type="NCBI Taxonomy" id="2838450"/>
    <lineage>
        <taxon>Bacteria</taxon>
        <taxon>Pseudomonadati</taxon>
        <taxon>Pseudomonadota</taxon>
        <taxon>Gammaproteobacteria</taxon>
        <taxon>Aeromonadales</taxon>
        <taxon>Succinivibrionaceae</taxon>
        <taxon>Anaerobiospirillum</taxon>
    </lineage>
</organism>
<reference evidence="6" key="2">
    <citation type="submission" date="2021-04" db="EMBL/GenBank/DDBJ databases">
        <authorList>
            <person name="Gilroy R."/>
        </authorList>
    </citation>
    <scope>NUCLEOTIDE SEQUENCE</scope>
    <source>
        <strain evidence="6">687</strain>
    </source>
</reference>
<evidence type="ECO:0000313" key="7">
    <source>
        <dbReference type="Proteomes" id="UP000824150"/>
    </source>
</evidence>
<evidence type="ECO:0000259" key="4">
    <source>
        <dbReference type="SMART" id="SM00062"/>
    </source>
</evidence>
<name>A0A9E2KNX4_9GAMM</name>
<evidence type="ECO:0000256" key="1">
    <source>
        <dbReference type="ARBA" id="ARBA00010333"/>
    </source>
</evidence>
<feature type="domain" description="Ionotropic glutamate receptor C-terminal" evidence="5">
    <location>
        <begin position="31"/>
        <end position="251"/>
    </location>
</feature>
<dbReference type="CDD" id="cd13624">
    <property type="entry name" value="PBP2_Arg_Lys_His"/>
    <property type="match status" value="1"/>
</dbReference>
<evidence type="ECO:0000313" key="6">
    <source>
        <dbReference type="EMBL" id="MBU3826377.1"/>
    </source>
</evidence>
<dbReference type="SUPFAM" id="SSF53850">
    <property type="entry name" value="Periplasmic binding protein-like II"/>
    <property type="match status" value="1"/>
</dbReference>
<feature type="domain" description="Solute-binding protein family 3/N-terminal" evidence="4">
    <location>
        <begin position="31"/>
        <end position="252"/>
    </location>
</feature>
<dbReference type="InterPro" id="IPR001320">
    <property type="entry name" value="Iontro_rcpt_C"/>
</dbReference>
<comment type="similarity">
    <text evidence="1">Belongs to the bacterial solute-binding protein 3 family.</text>
</comment>
<dbReference type="SMART" id="SM00062">
    <property type="entry name" value="PBPb"/>
    <property type="match status" value="1"/>
</dbReference>
<dbReference type="Gene3D" id="3.40.190.10">
    <property type="entry name" value="Periplasmic binding protein-like II"/>
    <property type="match status" value="2"/>
</dbReference>
<accession>A0A9E2KNX4</accession>
<feature type="chain" id="PRO_5038673626" evidence="3">
    <location>
        <begin position="29"/>
        <end position="253"/>
    </location>
</feature>
<dbReference type="EMBL" id="JAHLFG010000028">
    <property type="protein sequence ID" value="MBU3826377.1"/>
    <property type="molecule type" value="Genomic_DNA"/>
</dbReference>
<dbReference type="Proteomes" id="UP000824150">
    <property type="component" value="Unassembled WGS sequence"/>
</dbReference>
<evidence type="ECO:0000256" key="3">
    <source>
        <dbReference type="SAM" id="SignalP"/>
    </source>
</evidence>
<dbReference type="Pfam" id="PF00497">
    <property type="entry name" value="SBP_bac_3"/>
    <property type="match status" value="1"/>
</dbReference>
<gene>
    <name evidence="6" type="ORF">IAA31_02675</name>
</gene>
<sequence>MSSKFMQTVKLMSVAAALTFGAVSTAQAAEVLRVGTEATYAPFEFMGDDGKEIGYDIDIVKAIGEIEGFEVEIVNMGFDALIPSLLTSQIDAVIAAMTITPERAARVDFTAPYYNSGLSVLIRESDKDKYKTLADLKGATLCGQIGTTGAKKAEELSGGNSKSYNYESEVFNELKAGGCDGAVNDRPVNLYFLATSHAEDIVEMSEMITSEQYGIAVKKGNQELLDKLNAGLKKIHENGTFAKIHAKWFKVAE</sequence>
<reference evidence="6" key="1">
    <citation type="journal article" date="2021" name="PeerJ">
        <title>Extensive microbial diversity within the chicken gut microbiome revealed by metagenomics and culture.</title>
        <authorList>
            <person name="Gilroy R."/>
            <person name="Ravi A."/>
            <person name="Getino M."/>
            <person name="Pursley I."/>
            <person name="Horton D.L."/>
            <person name="Alikhan N.F."/>
            <person name="Baker D."/>
            <person name="Gharbi K."/>
            <person name="Hall N."/>
            <person name="Watson M."/>
            <person name="Adriaenssens E.M."/>
            <person name="Foster-Nyarko E."/>
            <person name="Jarju S."/>
            <person name="Secka A."/>
            <person name="Antonio M."/>
            <person name="Oren A."/>
            <person name="Chaudhuri R.R."/>
            <person name="La Ragione R."/>
            <person name="Hildebrand F."/>
            <person name="Pallen M.J."/>
        </authorList>
    </citation>
    <scope>NUCLEOTIDE SEQUENCE</scope>
    <source>
        <strain evidence="6">687</strain>
    </source>
</reference>
<comment type="caution">
    <text evidence="6">The sequence shown here is derived from an EMBL/GenBank/DDBJ whole genome shotgun (WGS) entry which is preliminary data.</text>
</comment>
<evidence type="ECO:0000259" key="5">
    <source>
        <dbReference type="SMART" id="SM00079"/>
    </source>
</evidence>
<dbReference type="InterPro" id="IPR001638">
    <property type="entry name" value="Solute-binding_3/MltF_N"/>
</dbReference>
<dbReference type="AlphaFoldDB" id="A0A9E2KNX4"/>
<proteinExistence type="inferred from homology"/>
<dbReference type="PANTHER" id="PTHR35936">
    <property type="entry name" value="MEMBRANE-BOUND LYTIC MUREIN TRANSGLYCOSYLASE F"/>
    <property type="match status" value="1"/>
</dbReference>
<dbReference type="GO" id="GO:0015276">
    <property type="term" value="F:ligand-gated monoatomic ion channel activity"/>
    <property type="evidence" value="ECO:0007669"/>
    <property type="project" value="InterPro"/>
</dbReference>
<protein>
    <submittedName>
        <fullName evidence="6">Basic amino acid ABC transporter substrate-binding protein</fullName>
    </submittedName>
</protein>
<feature type="signal peptide" evidence="3">
    <location>
        <begin position="1"/>
        <end position="28"/>
    </location>
</feature>
<dbReference type="SMART" id="SM00079">
    <property type="entry name" value="PBPe"/>
    <property type="match status" value="1"/>
</dbReference>
<dbReference type="GO" id="GO:0016020">
    <property type="term" value="C:membrane"/>
    <property type="evidence" value="ECO:0007669"/>
    <property type="project" value="InterPro"/>
</dbReference>
<keyword evidence="2 3" id="KW-0732">Signal</keyword>
<evidence type="ECO:0000256" key="2">
    <source>
        <dbReference type="ARBA" id="ARBA00022729"/>
    </source>
</evidence>
<dbReference type="PANTHER" id="PTHR35936:SF38">
    <property type="entry name" value="GLUTAMINE-BINDING PERIPLASMIC PROTEIN"/>
    <property type="match status" value="1"/>
</dbReference>